<evidence type="ECO:0000313" key="5">
    <source>
        <dbReference type="Proteomes" id="UP001195196"/>
    </source>
</evidence>
<dbReference type="Proteomes" id="UP001195196">
    <property type="component" value="Unassembled WGS sequence"/>
</dbReference>
<dbReference type="AlphaFoldDB" id="A0AAW4G0T8"/>
<evidence type="ECO:0000313" key="4">
    <source>
        <dbReference type="EMBL" id="MBM7277067.1"/>
    </source>
</evidence>
<feature type="compositionally biased region" description="Pro residues" evidence="2">
    <location>
        <begin position="393"/>
        <end position="403"/>
    </location>
</feature>
<comment type="caution">
    <text evidence="4">The sequence shown here is derived from an EMBL/GenBank/DDBJ whole genome shotgun (WGS) entry which is preliminary data.</text>
</comment>
<evidence type="ECO:0000256" key="3">
    <source>
        <dbReference type="SAM" id="Phobius"/>
    </source>
</evidence>
<organism evidence="4 5">
    <name type="scientific">Gordonia rubripertincta</name>
    <name type="common">Rhodococcus corallinus</name>
    <dbReference type="NCBI Taxonomy" id="36822"/>
    <lineage>
        <taxon>Bacteria</taxon>
        <taxon>Bacillati</taxon>
        <taxon>Actinomycetota</taxon>
        <taxon>Actinomycetes</taxon>
        <taxon>Mycobacteriales</taxon>
        <taxon>Gordoniaceae</taxon>
        <taxon>Gordonia</taxon>
    </lineage>
</organism>
<proteinExistence type="predicted"/>
<feature type="region of interest" description="Disordered" evidence="2">
    <location>
        <begin position="390"/>
        <end position="472"/>
    </location>
</feature>
<reference evidence="4" key="1">
    <citation type="submission" date="2021-02" db="EMBL/GenBank/DDBJ databases">
        <title>Taxonomy, biology and ecology of Rhodococcus bacteria occurring in California pistachio and other woody hosts as revealed by genome sequence analyses.</title>
        <authorList>
            <person name="Riely B."/>
            <person name="Gai Y."/>
        </authorList>
    </citation>
    <scope>NUCLEOTIDE SEQUENCE</scope>
    <source>
        <strain evidence="4">BP-295</strain>
    </source>
</reference>
<sequence>MTSSLDPGRRDVPPSVDLFGHFRDLARVAVPALLIGLFVGVCVFGLRTVLVSKEYSATVVAEITPARDIIPGDAYIEQLRAPFIALSTDENVLEQVLTQVDTGWDTAELREHVTTGPGTTPSLLLFTATAASSEQAERVARAMVSAISSAAVSNHARDISRAVDELRAQITAERARNNALPDRGDSKAESNATLADLNSQLTRLQNSSTDNLTILAAPSAGAKPVSPNPTQEGAVVAIVAAILAAEILVVLRGRTGSRPNPIWARRVAHKYSARLSYDESGFTGLPATLLPALVERHRRAQVALILSGDQIDPGRLLEGLTPPSDDGAGHPLRIERLALTEHWWNRVDPADLALAVVVISSSSADRTLAEQTLAQLAEIGVPRHLVVRAPAQQAPPPPGPAADPPRDRPDPAAGRVNGYRDPFPSGDVPTSAAPRPPRASTHHRGNGTPFDPERFRVSPLDASPREARNHAR</sequence>
<evidence type="ECO:0008006" key="6">
    <source>
        <dbReference type="Google" id="ProtNLM"/>
    </source>
</evidence>
<dbReference type="RefSeq" id="WP_204717500.1">
    <property type="nucleotide sequence ID" value="NZ_JAFFGU010000001.1"/>
</dbReference>
<keyword evidence="1" id="KW-0175">Coiled coil</keyword>
<feature type="transmembrane region" description="Helical" evidence="3">
    <location>
        <begin position="28"/>
        <end position="46"/>
    </location>
</feature>
<keyword evidence="3" id="KW-0812">Transmembrane</keyword>
<name>A0AAW4G0T8_GORRU</name>
<accession>A0AAW4G0T8</accession>
<evidence type="ECO:0000256" key="1">
    <source>
        <dbReference type="SAM" id="Coils"/>
    </source>
</evidence>
<gene>
    <name evidence="4" type="ORF">JTZ10_04780</name>
</gene>
<feature type="compositionally biased region" description="Basic and acidic residues" evidence="2">
    <location>
        <begin position="463"/>
        <end position="472"/>
    </location>
</feature>
<keyword evidence="3" id="KW-1133">Transmembrane helix</keyword>
<dbReference type="EMBL" id="JAFFGU010000001">
    <property type="protein sequence ID" value="MBM7277067.1"/>
    <property type="molecule type" value="Genomic_DNA"/>
</dbReference>
<keyword evidence="3" id="KW-0472">Membrane</keyword>
<protein>
    <recommendedName>
        <fullName evidence="6">Capsular polysaccharide biosynthesis protein</fullName>
    </recommendedName>
</protein>
<feature type="coiled-coil region" evidence="1">
    <location>
        <begin position="156"/>
        <end position="207"/>
    </location>
</feature>
<evidence type="ECO:0000256" key="2">
    <source>
        <dbReference type="SAM" id="MobiDB-lite"/>
    </source>
</evidence>